<dbReference type="Pfam" id="PF12728">
    <property type="entry name" value="HTH_17"/>
    <property type="match status" value="1"/>
</dbReference>
<reference evidence="2" key="1">
    <citation type="submission" date="2020-05" db="EMBL/GenBank/DDBJ databases">
        <authorList>
            <person name="Chiriac C."/>
            <person name="Salcher M."/>
            <person name="Ghai R."/>
            <person name="Kavagutti S V."/>
        </authorList>
    </citation>
    <scope>NUCLEOTIDE SEQUENCE</scope>
</reference>
<protein>
    <submittedName>
        <fullName evidence="2">Helix-turn-helix domain containing protein</fullName>
    </submittedName>
</protein>
<evidence type="ECO:0000313" key="2">
    <source>
        <dbReference type="EMBL" id="CAB4190054.1"/>
    </source>
</evidence>
<evidence type="ECO:0000259" key="1">
    <source>
        <dbReference type="Pfam" id="PF12728"/>
    </source>
</evidence>
<organism evidence="2">
    <name type="scientific">uncultured Caudovirales phage</name>
    <dbReference type="NCBI Taxonomy" id="2100421"/>
    <lineage>
        <taxon>Viruses</taxon>
        <taxon>Duplodnaviria</taxon>
        <taxon>Heunggongvirae</taxon>
        <taxon>Uroviricota</taxon>
        <taxon>Caudoviricetes</taxon>
        <taxon>Peduoviridae</taxon>
        <taxon>Maltschvirus</taxon>
        <taxon>Maltschvirus maltsch</taxon>
    </lineage>
</organism>
<proteinExistence type="predicted"/>
<name>A0A6J5REM7_9CAUD</name>
<dbReference type="Gene3D" id="1.10.238.160">
    <property type="match status" value="1"/>
</dbReference>
<dbReference type="InterPro" id="IPR041657">
    <property type="entry name" value="HTH_17"/>
</dbReference>
<accession>A0A6J5REM7</accession>
<feature type="domain" description="Helix-turn-helix" evidence="1">
    <location>
        <begin position="8"/>
        <end position="62"/>
    </location>
</feature>
<sequence>MSHSEIILYSVKDLQRIFSTSRSSVYRLVGQGGFPASVVVGPADKRGAAVRWRSDEIQAYIDTLPREKVLDV</sequence>
<gene>
    <name evidence="2" type="ORF">UFOVP1202_25</name>
</gene>
<dbReference type="EMBL" id="LR797147">
    <property type="protein sequence ID" value="CAB4190054.1"/>
    <property type="molecule type" value="Genomic_DNA"/>
</dbReference>